<protein>
    <recommendedName>
        <fullName evidence="2">Toxin co-regulated pilus biosynthesis protein Q C-terminal domain-containing protein</fullName>
    </recommendedName>
</protein>
<dbReference type="RefSeq" id="WP_105064463.1">
    <property type="nucleotide sequence ID" value="NZ_BSOU01000014.1"/>
</dbReference>
<dbReference type="Proteomes" id="UP000239273">
    <property type="component" value="Unassembled WGS sequence"/>
</dbReference>
<feature type="domain" description="Toxin co-regulated pilus biosynthesis protein Q C-terminal" evidence="2">
    <location>
        <begin position="93"/>
        <end position="173"/>
    </location>
</feature>
<gene>
    <name evidence="4" type="ORF">BTO23_20580</name>
    <name evidence="3" type="ORF">GCM10007855_37000</name>
</gene>
<evidence type="ECO:0000313" key="5">
    <source>
        <dbReference type="Proteomes" id="UP000239273"/>
    </source>
</evidence>
<keyword evidence="6" id="KW-1185">Reference proteome</keyword>
<evidence type="ECO:0000313" key="6">
    <source>
        <dbReference type="Proteomes" id="UP001156660"/>
    </source>
</evidence>
<reference evidence="4 5" key="2">
    <citation type="submission" date="2016-12" db="EMBL/GenBank/DDBJ databases">
        <title>Diversity of luminous bacteria.</title>
        <authorList>
            <person name="Yoshizawa S."/>
            <person name="Kogure K."/>
        </authorList>
    </citation>
    <scope>NUCLEOTIDE SEQUENCE [LARGE SCALE GENOMIC DNA]</scope>
    <source>
        <strain evidence="4 5">NBRC 105001</strain>
    </source>
</reference>
<reference evidence="6" key="3">
    <citation type="journal article" date="2019" name="Int. J. Syst. Evol. Microbiol.">
        <title>The Global Catalogue of Microorganisms (GCM) 10K type strain sequencing project: providing services to taxonomists for standard genome sequencing and annotation.</title>
        <authorList>
            <consortium name="The Broad Institute Genomics Platform"/>
            <consortium name="The Broad Institute Genome Sequencing Center for Infectious Disease"/>
            <person name="Wu L."/>
            <person name="Ma J."/>
        </authorList>
    </citation>
    <scope>NUCLEOTIDE SEQUENCE [LARGE SCALE GENOMIC DNA]</scope>
    <source>
        <strain evidence="6">NBRC 105001</strain>
    </source>
</reference>
<accession>A0A2S7X125</accession>
<sequence length="265" mass="30113">MKLSIKIHRARRLILLLTSFLLLSACSSNQYQGQGEYFALATRHVLEMDLSILKPTVTSQTRLSAEDLARKQALAQSQVSEKNASPLNNKMHQFTLSAGESYRVAIRRWSKKAGYHNLVWSMTDTHMKTMSAKATETMDYHGTLKKVMSQLSNTLRTPLRLTASEKDNVLGIYDFDEEPRLTHIKGSSLQSVVHNVVINYGFHWSDEKTAARSWLALNDYTFGAEYYLLTKRNDINSALSTVLSTYPVRSEILESTNQVFILEEN</sequence>
<dbReference type="OrthoDB" id="5874021at2"/>
<dbReference type="EMBL" id="BSOU01000014">
    <property type="protein sequence ID" value="GLR76825.1"/>
    <property type="molecule type" value="Genomic_DNA"/>
</dbReference>
<reference evidence="3" key="4">
    <citation type="submission" date="2023-01" db="EMBL/GenBank/DDBJ databases">
        <title>Draft genome sequence of Aliivibrio sifiae strain NBRC 105001.</title>
        <authorList>
            <person name="Sun Q."/>
            <person name="Mori K."/>
        </authorList>
    </citation>
    <scope>NUCLEOTIDE SEQUENCE</scope>
    <source>
        <strain evidence="3">NBRC 105001</strain>
    </source>
</reference>
<evidence type="ECO:0000313" key="3">
    <source>
        <dbReference type="EMBL" id="GLR76825.1"/>
    </source>
</evidence>
<dbReference type="Proteomes" id="UP001156660">
    <property type="component" value="Unassembled WGS sequence"/>
</dbReference>
<evidence type="ECO:0000256" key="1">
    <source>
        <dbReference type="SAM" id="SignalP"/>
    </source>
</evidence>
<reference evidence="3" key="1">
    <citation type="journal article" date="2014" name="Int. J. Syst. Evol. Microbiol.">
        <title>Complete genome of a new Firmicutes species belonging to the dominant human colonic microbiota ('Ruminococcus bicirculans') reveals two chromosomes and a selective capacity to utilize plant glucans.</title>
        <authorList>
            <consortium name="NISC Comparative Sequencing Program"/>
            <person name="Wegmann U."/>
            <person name="Louis P."/>
            <person name="Goesmann A."/>
            <person name="Henrissat B."/>
            <person name="Duncan S.H."/>
            <person name="Flint H.J."/>
        </authorList>
    </citation>
    <scope>NUCLEOTIDE SEQUENCE</scope>
    <source>
        <strain evidence="3">NBRC 105001</strain>
    </source>
</reference>
<dbReference type="Pfam" id="PF10671">
    <property type="entry name" value="TcpQ"/>
    <property type="match status" value="1"/>
</dbReference>
<dbReference type="PROSITE" id="PS51257">
    <property type="entry name" value="PROKAR_LIPOPROTEIN"/>
    <property type="match status" value="1"/>
</dbReference>
<dbReference type="AlphaFoldDB" id="A0A2S7X125"/>
<feature type="chain" id="PRO_5015479404" description="Toxin co-regulated pilus biosynthesis protein Q C-terminal domain-containing protein" evidence="1">
    <location>
        <begin position="31"/>
        <end position="265"/>
    </location>
</feature>
<proteinExistence type="predicted"/>
<dbReference type="EMBL" id="MSCP01000005">
    <property type="protein sequence ID" value="PQJ83539.1"/>
    <property type="molecule type" value="Genomic_DNA"/>
</dbReference>
<feature type="signal peptide" evidence="1">
    <location>
        <begin position="1"/>
        <end position="30"/>
    </location>
</feature>
<evidence type="ECO:0000259" key="2">
    <source>
        <dbReference type="Pfam" id="PF10671"/>
    </source>
</evidence>
<organism evidence="4 5">
    <name type="scientific">Aliivibrio sifiae</name>
    <dbReference type="NCBI Taxonomy" id="566293"/>
    <lineage>
        <taxon>Bacteria</taxon>
        <taxon>Pseudomonadati</taxon>
        <taxon>Pseudomonadota</taxon>
        <taxon>Gammaproteobacteria</taxon>
        <taxon>Vibrionales</taxon>
        <taxon>Vibrionaceae</taxon>
        <taxon>Aliivibrio</taxon>
    </lineage>
</organism>
<dbReference type="InterPro" id="IPR018927">
    <property type="entry name" value="Pilus_synth_Q_C"/>
</dbReference>
<keyword evidence="1" id="KW-0732">Signal</keyword>
<evidence type="ECO:0000313" key="4">
    <source>
        <dbReference type="EMBL" id="PQJ83539.1"/>
    </source>
</evidence>
<comment type="caution">
    <text evidence="4">The sequence shown here is derived from an EMBL/GenBank/DDBJ whole genome shotgun (WGS) entry which is preliminary data.</text>
</comment>
<name>A0A2S7X125_9GAMM</name>